<dbReference type="Gene3D" id="1.10.510.10">
    <property type="entry name" value="Transferase(Phosphotransferase) domain 1"/>
    <property type="match status" value="1"/>
</dbReference>
<dbReference type="HOGENOM" id="CLU_000288_7_34_1"/>
<dbReference type="GO" id="GO:0004672">
    <property type="term" value="F:protein kinase activity"/>
    <property type="evidence" value="ECO:0007669"/>
    <property type="project" value="InterPro"/>
</dbReference>
<keyword evidence="2" id="KW-0067">ATP-binding</keyword>
<dbReference type="SUPFAM" id="SSF56112">
    <property type="entry name" value="Protein kinase-like (PK-like)"/>
    <property type="match status" value="1"/>
</dbReference>
<dbReference type="Proteomes" id="UP000022910">
    <property type="component" value="Unassembled WGS sequence"/>
</dbReference>
<accession>A0A015KDU0</accession>
<dbReference type="PANTHER" id="PTHR44329:SF298">
    <property type="entry name" value="MIXED LINEAGE KINASE DOMAIN-LIKE PROTEIN"/>
    <property type="match status" value="1"/>
</dbReference>
<comment type="caution">
    <text evidence="4">The sequence shown here is derived from an EMBL/GenBank/DDBJ whole genome shotgun (WGS) entry which is preliminary data.</text>
</comment>
<evidence type="ECO:0000313" key="5">
    <source>
        <dbReference type="Proteomes" id="UP000022910"/>
    </source>
</evidence>
<proteinExistence type="predicted"/>
<evidence type="ECO:0000256" key="2">
    <source>
        <dbReference type="ARBA" id="ARBA00022840"/>
    </source>
</evidence>
<evidence type="ECO:0000313" key="4">
    <source>
        <dbReference type="EMBL" id="EXX57711.1"/>
    </source>
</evidence>
<gene>
    <name evidence="4" type="ORF">RirG_204610</name>
</gene>
<evidence type="ECO:0000256" key="1">
    <source>
        <dbReference type="ARBA" id="ARBA00022741"/>
    </source>
</evidence>
<dbReference type="SMART" id="SM00220">
    <property type="entry name" value="S_TKc"/>
    <property type="match status" value="1"/>
</dbReference>
<dbReference type="EMBL" id="JEMT01027271">
    <property type="protein sequence ID" value="EXX57711.1"/>
    <property type="molecule type" value="Genomic_DNA"/>
</dbReference>
<dbReference type="Gene3D" id="1.10.10.1010">
    <property type="entry name" value="Intein homing endonuclease, domain IV"/>
    <property type="match status" value="1"/>
</dbReference>
<dbReference type="InterPro" id="IPR001245">
    <property type="entry name" value="Ser-Thr/Tyr_kinase_cat_dom"/>
</dbReference>
<dbReference type="PANTHER" id="PTHR44329">
    <property type="entry name" value="SERINE/THREONINE-PROTEIN KINASE TNNI3K-RELATED"/>
    <property type="match status" value="1"/>
</dbReference>
<dbReference type="OrthoDB" id="2401280at2759"/>
<dbReference type="Pfam" id="PF07714">
    <property type="entry name" value="PK_Tyr_Ser-Thr"/>
    <property type="match status" value="1"/>
</dbReference>
<dbReference type="SMR" id="A0A015KDU0"/>
<dbReference type="AlphaFoldDB" id="A0A015KDU0"/>
<reference evidence="4 5" key="1">
    <citation type="submission" date="2014-02" db="EMBL/GenBank/DDBJ databases">
        <title>Single nucleus genome sequencing reveals high similarity among nuclei of an endomycorrhizal fungus.</title>
        <authorList>
            <person name="Lin K."/>
            <person name="Geurts R."/>
            <person name="Zhang Z."/>
            <person name="Limpens E."/>
            <person name="Saunders D.G."/>
            <person name="Mu D."/>
            <person name="Pang E."/>
            <person name="Cao H."/>
            <person name="Cha H."/>
            <person name="Lin T."/>
            <person name="Zhou Q."/>
            <person name="Shang Y."/>
            <person name="Li Y."/>
            <person name="Ivanov S."/>
            <person name="Sharma T."/>
            <person name="Velzen R.V."/>
            <person name="Ruijter N.D."/>
            <person name="Aanen D.K."/>
            <person name="Win J."/>
            <person name="Kamoun S."/>
            <person name="Bisseling T."/>
            <person name="Huang S."/>
        </authorList>
    </citation>
    <scope>NUCLEOTIDE SEQUENCE [LARGE SCALE GENOMIC DNA]</scope>
    <source>
        <strain evidence="5">DAOM197198w</strain>
    </source>
</reference>
<keyword evidence="5" id="KW-1185">Reference proteome</keyword>
<dbReference type="GO" id="GO:0005524">
    <property type="term" value="F:ATP binding"/>
    <property type="evidence" value="ECO:0007669"/>
    <property type="project" value="UniProtKB-KW"/>
</dbReference>
<feature type="domain" description="Protein kinase" evidence="3">
    <location>
        <begin position="137"/>
        <end position="407"/>
    </location>
</feature>
<sequence length="579" mass="67297">MASIREDIVFAACHRAYALTDYNIQNTLDKQFEFMQRTILADKSLTKDEKSHAVKLLNKDFDYYKLLDNEGTKRICENCHDECLATLYCEHCVRNYLKSNFSNWTSGNNDIDDLIQQCQMETIAPNKIVEWIPYNKLQNIKYLTKGGCSEIYTADWIDGFCNEWDSKEKQLKRYGGHDVVLKKLENVESANRSWFEEGKSHLSISGKCAQVVQCYGLTKNPSDGNYMLAIYKLDYNLREYLQQNHDKIMWERRIQIIYHIVDAVYLIHNENAIHRDLHSGNILFNHGNIRISDLGFCGPADKPLNSIYGNLPYIAPEVISGKKTSFASDIYSIGMLMWEISSGQPPFINFENDYELALKIINGMRPKIVPGTPLEYKEIMEQCWNADPTKRPDIKTLNSKIEEMNRLNYQNELKKNKSIVKKLFEKIKLSKPKANTIAKIYEINNFEPTNTNSRLFTSKVYQFKNLPEPKNATEEEQEAFHSKPYSFSIPYNIEDLDNKSNNNTSKSNDIFKDDSKKLSKVFETMQINSNNDNQDNYKEGTIQVRKHNIDDINDNDEIYNNPNLHSEEQVEFEIPNDGF</sequence>
<dbReference type="GO" id="GO:0097527">
    <property type="term" value="P:necroptotic signaling pathway"/>
    <property type="evidence" value="ECO:0007669"/>
    <property type="project" value="TreeGrafter"/>
</dbReference>
<dbReference type="InterPro" id="IPR051681">
    <property type="entry name" value="Ser/Thr_Kinases-Pseudokinases"/>
</dbReference>
<name>A0A015KDU0_RHIIW</name>
<evidence type="ECO:0000259" key="3">
    <source>
        <dbReference type="PROSITE" id="PS50011"/>
    </source>
</evidence>
<dbReference type="PROSITE" id="PS50011">
    <property type="entry name" value="PROTEIN_KINASE_DOM"/>
    <property type="match status" value="1"/>
</dbReference>
<protein>
    <submittedName>
        <fullName evidence="4">Skm1p</fullName>
    </submittedName>
</protein>
<dbReference type="InterPro" id="IPR011009">
    <property type="entry name" value="Kinase-like_dom_sf"/>
</dbReference>
<keyword evidence="1" id="KW-0547">Nucleotide-binding</keyword>
<organism evidence="4 5">
    <name type="scientific">Rhizophagus irregularis (strain DAOM 197198w)</name>
    <name type="common">Glomus intraradices</name>
    <dbReference type="NCBI Taxonomy" id="1432141"/>
    <lineage>
        <taxon>Eukaryota</taxon>
        <taxon>Fungi</taxon>
        <taxon>Fungi incertae sedis</taxon>
        <taxon>Mucoromycota</taxon>
        <taxon>Glomeromycotina</taxon>
        <taxon>Glomeromycetes</taxon>
        <taxon>Glomerales</taxon>
        <taxon>Glomeraceae</taxon>
        <taxon>Rhizophagus</taxon>
    </lineage>
</organism>
<dbReference type="InterPro" id="IPR000719">
    <property type="entry name" value="Prot_kinase_dom"/>
</dbReference>